<sequence length="117" mass="13291">MFPMLVASLITALVLCCLLIPSVWATIIASDDCLDAYECGATRVASRHPFRETGPPVCMAKLIMQRHKINQSTTRRRRSPSVSYTRQSACSYSAMSPSRSRIMPWLRFGRRFGRQTY</sequence>
<dbReference type="STRING" id="1314782.A0A165TQU3"/>
<dbReference type="AlphaFoldDB" id="A0A165TQU3"/>
<evidence type="ECO:0000313" key="2">
    <source>
        <dbReference type="EMBL" id="KZT27039.1"/>
    </source>
</evidence>
<proteinExistence type="predicted"/>
<evidence type="ECO:0008006" key="4">
    <source>
        <dbReference type="Google" id="ProtNLM"/>
    </source>
</evidence>
<keyword evidence="3" id="KW-1185">Reference proteome</keyword>
<keyword evidence="1" id="KW-0732">Signal</keyword>
<evidence type="ECO:0000256" key="1">
    <source>
        <dbReference type="SAM" id="SignalP"/>
    </source>
</evidence>
<feature type="chain" id="PRO_5007867217" description="Secreted protein" evidence="1">
    <location>
        <begin position="26"/>
        <end position="117"/>
    </location>
</feature>
<organism evidence="2 3">
    <name type="scientific">Neolentinus lepideus HHB14362 ss-1</name>
    <dbReference type="NCBI Taxonomy" id="1314782"/>
    <lineage>
        <taxon>Eukaryota</taxon>
        <taxon>Fungi</taxon>
        <taxon>Dikarya</taxon>
        <taxon>Basidiomycota</taxon>
        <taxon>Agaricomycotina</taxon>
        <taxon>Agaricomycetes</taxon>
        <taxon>Gloeophyllales</taxon>
        <taxon>Gloeophyllaceae</taxon>
        <taxon>Neolentinus</taxon>
    </lineage>
</organism>
<feature type="signal peptide" evidence="1">
    <location>
        <begin position="1"/>
        <end position="25"/>
    </location>
</feature>
<gene>
    <name evidence="2" type="ORF">NEOLEDRAFT_1089892</name>
</gene>
<name>A0A165TQU3_9AGAM</name>
<dbReference type="EMBL" id="KV425564">
    <property type="protein sequence ID" value="KZT27039.1"/>
    <property type="molecule type" value="Genomic_DNA"/>
</dbReference>
<accession>A0A165TQU3</accession>
<dbReference type="OrthoDB" id="3204347at2759"/>
<protein>
    <recommendedName>
        <fullName evidence="4">Secreted protein</fullName>
    </recommendedName>
</protein>
<dbReference type="InParanoid" id="A0A165TQU3"/>
<dbReference type="Proteomes" id="UP000076761">
    <property type="component" value="Unassembled WGS sequence"/>
</dbReference>
<evidence type="ECO:0000313" key="3">
    <source>
        <dbReference type="Proteomes" id="UP000076761"/>
    </source>
</evidence>
<reference evidence="2 3" key="1">
    <citation type="journal article" date="2016" name="Mol. Biol. Evol.">
        <title>Comparative Genomics of Early-Diverging Mushroom-Forming Fungi Provides Insights into the Origins of Lignocellulose Decay Capabilities.</title>
        <authorList>
            <person name="Nagy L.G."/>
            <person name="Riley R."/>
            <person name="Tritt A."/>
            <person name="Adam C."/>
            <person name="Daum C."/>
            <person name="Floudas D."/>
            <person name="Sun H."/>
            <person name="Yadav J.S."/>
            <person name="Pangilinan J."/>
            <person name="Larsson K.H."/>
            <person name="Matsuura K."/>
            <person name="Barry K."/>
            <person name="Labutti K."/>
            <person name="Kuo R."/>
            <person name="Ohm R.A."/>
            <person name="Bhattacharya S.S."/>
            <person name="Shirouzu T."/>
            <person name="Yoshinaga Y."/>
            <person name="Martin F.M."/>
            <person name="Grigoriev I.V."/>
            <person name="Hibbett D.S."/>
        </authorList>
    </citation>
    <scope>NUCLEOTIDE SEQUENCE [LARGE SCALE GENOMIC DNA]</scope>
    <source>
        <strain evidence="2 3">HHB14362 ss-1</strain>
    </source>
</reference>